<dbReference type="InterPro" id="IPR050639">
    <property type="entry name" value="SSR_resolvase"/>
</dbReference>
<dbReference type="InterPro" id="IPR036162">
    <property type="entry name" value="Resolvase-like_N_sf"/>
</dbReference>
<dbReference type="EMBL" id="FOYZ01000001">
    <property type="protein sequence ID" value="SFR54326.1"/>
    <property type="molecule type" value="Genomic_DNA"/>
</dbReference>
<dbReference type="PANTHER" id="PTHR30461">
    <property type="entry name" value="DNA-INVERTASE FROM LAMBDOID PROPHAGE"/>
    <property type="match status" value="1"/>
</dbReference>
<dbReference type="STRING" id="37658.SAMN05661086_00023"/>
<dbReference type="AlphaFoldDB" id="A0A1I6HIU3"/>
<accession>A0A1I6HIU3</accession>
<dbReference type="GO" id="GO:0000150">
    <property type="term" value="F:DNA strand exchange activity"/>
    <property type="evidence" value="ECO:0007669"/>
    <property type="project" value="InterPro"/>
</dbReference>
<proteinExistence type="predicted"/>
<feature type="domain" description="Resolvase/invertase-type recombinase catalytic" evidence="2">
    <location>
        <begin position="3"/>
        <end position="156"/>
    </location>
</feature>
<evidence type="ECO:0000259" key="2">
    <source>
        <dbReference type="PROSITE" id="PS51736"/>
    </source>
</evidence>
<dbReference type="PROSITE" id="PS51737">
    <property type="entry name" value="RECOMBINASE_DNA_BIND"/>
    <property type="match status" value="1"/>
</dbReference>
<dbReference type="PANTHER" id="PTHR30461:SF23">
    <property type="entry name" value="DNA RECOMBINASE-RELATED"/>
    <property type="match status" value="1"/>
</dbReference>
<dbReference type="Gene3D" id="3.90.1750.20">
    <property type="entry name" value="Putative Large Serine Recombinase, Chain B, Domain 2"/>
    <property type="match status" value="1"/>
</dbReference>
<dbReference type="SMART" id="SM00857">
    <property type="entry name" value="Resolvase"/>
    <property type="match status" value="1"/>
</dbReference>
<keyword evidence="5" id="KW-1185">Reference proteome</keyword>
<dbReference type="OrthoDB" id="9784557at2"/>
<reference evidence="4 5" key="1">
    <citation type="submission" date="2016-10" db="EMBL/GenBank/DDBJ databases">
        <authorList>
            <person name="de Groot N.N."/>
        </authorList>
    </citation>
    <scope>NUCLEOTIDE SEQUENCE [LARGE SCALE GENOMIC DNA]</scope>
    <source>
        <strain evidence="4 5">743A</strain>
    </source>
</reference>
<evidence type="ECO:0000313" key="4">
    <source>
        <dbReference type="EMBL" id="SFR54326.1"/>
    </source>
</evidence>
<gene>
    <name evidence="4" type="ORF">SAMN05661086_00023</name>
</gene>
<evidence type="ECO:0000259" key="3">
    <source>
        <dbReference type="PROSITE" id="PS51737"/>
    </source>
</evidence>
<feature type="coiled-coil region" evidence="1">
    <location>
        <begin position="438"/>
        <end position="472"/>
    </location>
</feature>
<dbReference type="InterPro" id="IPR025378">
    <property type="entry name" value="DUF4368"/>
</dbReference>
<dbReference type="Pfam" id="PF14287">
    <property type="entry name" value="DUF4368"/>
    <property type="match status" value="1"/>
</dbReference>
<dbReference type="Proteomes" id="UP000199659">
    <property type="component" value="Unassembled WGS sequence"/>
</dbReference>
<dbReference type="InterPro" id="IPR006119">
    <property type="entry name" value="Resolv_N"/>
</dbReference>
<organism evidence="4 5">
    <name type="scientific">Anaeromicropila populeti</name>
    <dbReference type="NCBI Taxonomy" id="37658"/>
    <lineage>
        <taxon>Bacteria</taxon>
        <taxon>Bacillati</taxon>
        <taxon>Bacillota</taxon>
        <taxon>Clostridia</taxon>
        <taxon>Lachnospirales</taxon>
        <taxon>Lachnospiraceae</taxon>
        <taxon>Anaeromicropila</taxon>
    </lineage>
</organism>
<dbReference type="GO" id="GO:0003677">
    <property type="term" value="F:DNA binding"/>
    <property type="evidence" value="ECO:0007669"/>
    <property type="project" value="InterPro"/>
</dbReference>
<dbReference type="Pfam" id="PF07508">
    <property type="entry name" value="Recombinase"/>
    <property type="match status" value="1"/>
</dbReference>
<dbReference type="InterPro" id="IPR025827">
    <property type="entry name" value="Zn_ribbon_recom_dom"/>
</dbReference>
<feature type="domain" description="Recombinase" evidence="3">
    <location>
        <begin position="164"/>
        <end position="308"/>
    </location>
</feature>
<sequence length="523" mass="61100">MDKVAIYCRLSKEDEIKIKQGDDSESIQNQKTLLREYAMEHNMQIYKIYSDDDFSGADKNRPEWSKMLHDAENRRFSVVLCKTQSRFTRELEIVEKYIHGLFLEWGIRFIGVVDHVDTNVKGNKKARQISGLVNEWYLEDTSENIKSVFRQKMKEGKFLGSFSCYGYKRQEKYKLAIDEEAAKVVRKIFDLYLQGYSIRQISGILTEEKILTPTQYKQSIGLAYQNSNSDFSTTYGIWSTNTIKRILKNKVYIGYLIQGREKKISYKSKKIVLAPEEEWIVIKNSHEPIVEETIFFQVQNLMKAKRTVCYYKGKRKAHCLAGKVKCRDCGAAMIKSGGGEKGYLRCQLANKTRGAECTTHSIRLDLLIEQVGLEIKQLIDDIPPRDWRTEVVQNESIELQRRTTGINQSRKNIEIQMQDVKKAMSTLYIDKTKGLFSEEEFLDMKQSLKQELIQLEKEWKETEEKIKNFSLEVNQKGNEKEGIETYIDFKNLSNEIVADFIDHIEVGEKDCYGNREIEIYWNI</sequence>
<dbReference type="Pfam" id="PF00239">
    <property type="entry name" value="Resolvase"/>
    <property type="match status" value="1"/>
</dbReference>
<dbReference type="Gene3D" id="3.40.50.1390">
    <property type="entry name" value="Resolvase, N-terminal catalytic domain"/>
    <property type="match status" value="1"/>
</dbReference>
<name>A0A1I6HIU3_9FIRM</name>
<dbReference type="PROSITE" id="PS51736">
    <property type="entry name" value="RECOMBINASES_3"/>
    <property type="match status" value="1"/>
</dbReference>
<dbReference type="Pfam" id="PF13408">
    <property type="entry name" value="Zn_ribbon_recom"/>
    <property type="match status" value="1"/>
</dbReference>
<protein>
    <submittedName>
        <fullName evidence="4">Site-specific DNA recombinase</fullName>
    </submittedName>
</protein>
<dbReference type="InterPro" id="IPR038109">
    <property type="entry name" value="DNA_bind_recomb_sf"/>
</dbReference>
<dbReference type="InterPro" id="IPR011109">
    <property type="entry name" value="DNA_bind_recombinase_dom"/>
</dbReference>
<keyword evidence="1" id="KW-0175">Coiled coil</keyword>
<evidence type="ECO:0000313" key="5">
    <source>
        <dbReference type="Proteomes" id="UP000199659"/>
    </source>
</evidence>
<dbReference type="SUPFAM" id="SSF53041">
    <property type="entry name" value="Resolvase-like"/>
    <property type="match status" value="1"/>
</dbReference>
<evidence type="ECO:0000256" key="1">
    <source>
        <dbReference type="SAM" id="Coils"/>
    </source>
</evidence>
<dbReference type="RefSeq" id="WP_092558665.1">
    <property type="nucleotide sequence ID" value="NZ_FOYZ01000001.1"/>
</dbReference>